<feature type="transmembrane region" description="Helical" evidence="1">
    <location>
        <begin position="636"/>
        <end position="655"/>
    </location>
</feature>
<dbReference type="EMBL" id="JBHUDY010000001">
    <property type="protein sequence ID" value="MFD1611142.1"/>
    <property type="molecule type" value="Genomic_DNA"/>
</dbReference>
<organism evidence="2 3">
    <name type="scientific">Sphingomonas tabacisoli</name>
    <dbReference type="NCBI Taxonomy" id="2249466"/>
    <lineage>
        <taxon>Bacteria</taxon>
        <taxon>Pseudomonadati</taxon>
        <taxon>Pseudomonadota</taxon>
        <taxon>Alphaproteobacteria</taxon>
        <taxon>Sphingomonadales</taxon>
        <taxon>Sphingomonadaceae</taxon>
        <taxon>Sphingomonas</taxon>
    </lineage>
</organism>
<feature type="transmembrane region" description="Helical" evidence="1">
    <location>
        <begin position="751"/>
        <end position="771"/>
    </location>
</feature>
<keyword evidence="1" id="KW-0812">Transmembrane</keyword>
<feature type="transmembrane region" description="Helical" evidence="1">
    <location>
        <begin position="600"/>
        <end position="621"/>
    </location>
</feature>
<feature type="transmembrane region" description="Helical" evidence="1">
    <location>
        <begin position="925"/>
        <end position="945"/>
    </location>
</feature>
<evidence type="ECO:0000313" key="3">
    <source>
        <dbReference type="Proteomes" id="UP001597115"/>
    </source>
</evidence>
<proteinExistence type="predicted"/>
<keyword evidence="3" id="KW-1185">Reference proteome</keyword>
<gene>
    <name evidence="2" type="ORF">ACFSCW_04930</name>
</gene>
<feature type="transmembrane region" description="Helical" evidence="1">
    <location>
        <begin position="20"/>
        <end position="40"/>
    </location>
</feature>
<accession>A0ABW4I0S7</accession>
<reference evidence="3" key="1">
    <citation type="journal article" date="2019" name="Int. J. Syst. Evol. Microbiol.">
        <title>The Global Catalogue of Microorganisms (GCM) 10K type strain sequencing project: providing services to taxonomists for standard genome sequencing and annotation.</title>
        <authorList>
            <consortium name="The Broad Institute Genomics Platform"/>
            <consortium name="The Broad Institute Genome Sequencing Center for Infectious Disease"/>
            <person name="Wu L."/>
            <person name="Ma J."/>
        </authorList>
    </citation>
    <scope>NUCLEOTIDE SEQUENCE [LARGE SCALE GENOMIC DNA]</scope>
    <source>
        <strain evidence="3">CGMCC 1.16275</strain>
    </source>
</reference>
<keyword evidence="1" id="KW-0472">Membrane</keyword>
<feature type="transmembrane region" description="Helical" evidence="1">
    <location>
        <begin position="680"/>
        <end position="710"/>
    </location>
</feature>
<feature type="transmembrane region" description="Helical" evidence="1">
    <location>
        <begin position="333"/>
        <end position="354"/>
    </location>
</feature>
<name>A0ABW4I0S7_9SPHN</name>
<dbReference type="Proteomes" id="UP001597115">
    <property type="component" value="Unassembled WGS sequence"/>
</dbReference>
<evidence type="ECO:0000313" key="2">
    <source>
        <dbReference type="EMBL" id="MFD1611142.1"/>
    </source>
</evidence>
<feature type="transmembrane region" description="Helical" evidence="1">
    <location>
        <begin position="298"/>
        <end position="321"/>
    </location>
</feature>
<keyword evidence="1" id="KW-1133">Transmembrane helix</keyword>
<dbReference type="RefSeq" id="WP_380887479.1">
    <property type="nucleotide sequence ID" value="NZ_JBHUDY010000001.1"/>
</dbReference>
<feature type="transmembrane region" description="Helical" evidence="1">
    <location>
        <begin position="900"/>
        <end position="919"/>
    </location>
</feature>
<sequence length="1339" mass="143019">MVSAVRPSEQSRSTPLGKLGWIVGVLIGAILLAFAAAYLINSQALVGSIHQRNAASLEIIARNLERWPRTAREIARARQPGDMGITVSHPDFGAIKIASVADCAATSPPGAPMQDGLFQQGQLAGQGTLYHVVVRVENARQPCYAAEASLQKLVGLDRSGAEFLNLLIVAPDQSVLEQFGTGRLPVAKLPPMTIVSGFARTLVQSALTDKPVSGDAPAVTLDSAPGAARVQIADAEYFAYVRPFRVADASGRPCPGTKPLDAAKPQAPPTSLGGCQLYAIGLMPASTLRDNWLRPPPLALMGFGLAVLIAIALIPVLRLLLIGGTESLSSAEVLAILFGMYAAAALATLAVLFVGEAMYERHSAGHEAARLAADIAVSTGQDVKAFRAAAERCRGGEPQAARSNGPLPELFESGHFDAGGRNPERGCGLIDLPPATDISARPYFRALVQRAMTEPGATAVLTEVRAQTDGVKKTALIEREAAGPTDACNMDASASPASGSPPPARRCYFLASTFLPSLVAPVLPPFHRFLVVDTSDERLPVIFHQESGRAMIENFADQIRAPNEIVQALRKGQARANGSAVGAPANPPTIMFPRRYDGRVASFAAAAIPDSPWAVLVYFPVDDADRIAAGTASRALGLWAGVNIAAMPLALWLLLGRRGRWKRIWPCAVLEETYRKNTPILIAAAVLIGAWSLLVGILAPVVAVAAAVLICGWQFRKLGRHVAEGLEPSADSAADADPKRLRLTLETERAYRRYALAMLACIAAAPMTAFWSDSRQLSAHLTDLRRADAAAMGVLGRARSISALQDVVRSAAPGSMPAPIRDAFAPWPDHPVPAAETAIRPDWTVAGFAREMQTQLATEPVMICRSPPAADWYCASPDDKQPIAARTGVRPRSAWLHDPYSWGAIAILALLLAGMIYAVVYQALWALTGFGIPLDAVTWPTLLLGRVSQARDGNRLKLARKSMLVAPQRAVRAAVCDGSVAIIVDLASELLGVPDALLDDAQRTGVSVAPKPWTCLPNGAPARLVVIGLELVLRDAKRRRAALAYLERAADALSPNASNCLASLVVIAEMSPLERILDAFGTHEETDEVRDSMREELRWARLFQDFTTFSFAPIDKLGPGDLGLPPECRRLAEELRWLPGTVIDGVIGDHSSANLQPEPAGYYPIDASLYQSHYRPLIAAWARAIDPVTEAAAVDFMRSNLIEYYEQCWAASSLPERVVLDAIARGGFVNMRKAVALQSLVRRGLIILDPAPRLMNKSFAIFIRQTERPDTLAAWRARQPKSAWSSIKLPMAIALPALVLMLGLASAQSGQELTALISLMAAGAPALIGSVLRTTRASA</sequence>
<evidence type="ECO:0000256" key="1">
    <source>
        <dbReference type="SAM" id="Phobius"/>
    </source>
</evidence>
<feature type="transmembrane region" description="Helical" evidence="1">
    <location>
        <begin position="1313"/>
        <end position="1332"/>
    </location>
</feature>
<protein>
    <submittedName>
        <fullName evidence="2">Uncharacterized protein</fullName>
    </submittedName>
</protein>
<comment type="caution">
    <text evidence="2">The sequence shown here is derived from an EMBL/GenBank/DDBJ whole genome shotgun (WGS) entry which is preliminary data.</text>
</comment>
<feature type="transmembrane region" description="Helical" evidence="1">
    <location>
        <begin position="1287"/>
        <end position="1307"/>
    </location>
</feature>